<keyword evidence="1" id="KW-0732">Signal</keyword>
<keyword evidence="3" id="KW-1185">Reference proteome</keyword>
<proteinExistence type="predicted"/>
<feature type="signal peptide" evidence="1">
    <location>
        <begin position="1"/>
        <end position="21"/>
    </location>
</feature>
<evidence type="ECO:0000313" key="2">
    <source>
        <dbReference type="EMBL" id="WNG51187.1"/>
    </source>
</evidence>
<organism evidence="2 3">
    <name type="scientific">Archangium minus</name>
    <dbReference type="NCBI Taxonomy" id="83450"/>
    <lineage>
        <taxon>Bacteria</taxon>
        <taxon>Pseudomonadati</taxon>
        <taxon>Myxococcota</taxon>
        <taxon>Myxococcia</taxon>
        <taxon>Myxococcales</taxon>
        <taxon>Cystobacterineae</taxon>
        <taxon>Archangiaceae</taxon>
        <taxon>Archangium</taxon>
    </lineage>
</organism>
<reference evidence="2 3" key="1">
    <citation type="submission" date="2019-08" db="EMBL/GenBank/DDBJ databases">
        <title>Archangium and Cystobacter genomes.</title>
        <authorList>
            <person name="Chen I.-C.K."/>
            <person name="Wielgoss S."/>
        </authorList>
    </citation>
    <scope>NUCLEOTIDE SEQUENCE [LARGE SCALE GENOMIC DNA]</scope>
    <source>
        <strain evidence="2 3">Cbm 6</strain>
    </source>
</reference>
<feature type="chain" id="PRO_5045780677" description="MlpA" evidence="1">
    <location>
        <begin position="22"/>
        <end position="229"/>
    </location>
</feature>
<evidence type="ECO:0000256" key="1">
    <source>
        <dbReference type="SAM" id="SignalP"/>
    </source>
</evidence>
<dbReference type="PROSITE" id="PS51257">
    <property type="entry name" value="PROKAR_LIPOPROTEIN"/>
    <property type="match status" value="1"/>
</dbReference>
<dbReference type="RefSeq" id="WP_395811156.1">
    <property type="nucleotide sequence ID" value="NZ_CP043494.1"/>
</dbReference>
<name>A0ABY9X708_9BACT</name>
<protein>
    <recommendedName>
        <fullName evidence="4">MlpA</fullName>
    </recommendedName>
</protein>
<evidence type="ECO:0000313" key="3">
    <source>
        <dbReference type="Proteomes" id="UP001611383"/>
    </source>
</evidence>
<accession>A0ABY9X708</accession>
<gene>
    <name evidence="2" type="ORF">F0U60_48935</name>
</gene>
<sequence length="229" mass="24474">MKTHRALVWMVPLGCAAWLGACGVEQPAPQCTVGRGDHAVRYTLKMGAGTCAQKKAEIIGAQAFRTPGSGVPPTLVLKPAPLAALEGKDPDHSVTASGDFTTEYPNEDGVCEVPSLSEARQVVSPEPGTTVDLRYQWSNLRIQGQAAIPGTQWTAELTYSEGDCTATYEAVGVFPAFKCERQENGQTVRDPSLCKQPRPSLSMDPAFPIFCEETTNLCVLDGQPPALIP</sequence>
<dbReference type="Proteomes" id="UP001611383">
    <property type="component" value="Chromosome"/>
</dbReference>
<dbReference type="EMBL" id="CP043494">
    <property type="protein sequence ID" value="WNG51187.1"/>
    <property type="molecule type" value="Genomic_DNA"/>
</dbReference>
<evidence type="ECO:0008006" key="4">
    <source>
        <dbReference type="Google" id="ProtNLM"/>
    </source>
</evidence>